<reference evidence="4" key="1">
    <citation type="journal article" date="2014" name="Int. J. Syst. Evol. Microbiol.">
        <title>Complete genome sequence of Corynebacterium casei LMG S-19264T (=DSM 44701T), isolated from a smear-ripened cheese.</title>
        <authorList>
            <consortium name="US DOE Joint Genome Institute (JGI-PGF)"/>
            <person name="Walter F."/>
            <person name="Albersmeier A."/>
            <person name="Kalinowski J."/>
            <person name="Ruckert C."/>
        </authorList>
    </citation>
    <scope>NUCLEOTIDE SEQUENCE</scope>
    <source>
        <strain evidence="4">CGMCC 1.15371</strain>
    </source>
</reference>
<dbReference type="PANTHER" id="PTHR30173">
    <property type="entry name" value="SIGMA 19 FACTOR"/>
    <property type="match status" value="1"/>
</dbReference>
<name>A0A8J2YN21_9BACL</name>
<dbReference type="InterPro" id="IPR013324">
    <property type="entry name" value="RNA_pol_sigma_r3/r4-like"/>
</dbReference>
<dbReference type="InterPro" id="IPR036388">
    <property type="entry name" value="WH-like_DNA-bd_sf"/>
</dbReference>
<feature type="domain" description="RNA polymerase sigma-70 region 2" evidence="2">
    <location>
        <begin position="7"/>
        <end position="67"/>
    </location>
</feature>
<dbReference type="SUPFAM" id="SSF88946">
    <property type="entry name" value="Sigma2 domain of RNA polymerase sigma factors"/>
    <property type="match status" value="1"/>
</dbReference>
<evidence type="ECO:0000259" key="3">
    <source>
        <dbReference type="Pfam" id="PF08281"/>
    </source>
</evidence>
<dbReference type="InterPro" id="IPR013249">
    <property type="entry name" value="RNA_pol_sigma70_r4_t2"/>
</dbReference>
<dbReference type="Gene3D" id="1.10.10.10">
    <property type="entry name" value="Winged helix-like DNA-binding domain superfamily/Winged helix DNA-binding domain"/>
    <property type="match status" value="1"/>
</dbReference>
<dbReference type="Proteomes" id="UP000628775">
    <property type="component" value="Unassembled WGS sequence"/>
</dbReference>
<sequence>MNLEQAYHDYRPLLFSIAYRLLGTVTEAEDIVQDVFTSLGTVNWNHIQHPKAFLCQSVSNRCLNLMKASVKKKERYVGNWLPEPFIHSTDNEPLMALENKEAVSYAYLVMLETLTPTERIIFVLKTSYAIAYDELAEITGKTEVNCRKIYSRARQKMKSQPAVETRPDSKGVMVQRFIEALHNGNITDLIQLMREDTIITTDGGGKVRAATRQITSIQRIFAFFKGILAKEAFADEMILTQANGSPALMVKAEGRPKALWLLALTPDASSISHVYGVLNPDKLPKNI</sequence>
<accession>A0A8J2YN21</accession>
<evidence type="ECO:0000313" key="4">
    <source>
        <dbReference type="EMBL" id="GGE53659.1"/>
    </source>
</evidence>
<dbReference type="GO" id="GO:0003677">
    <property type="term" value="F:DNA binding"/>
    <property type="evidence" value="ECO:0007669"/>
    <property type="project" value="InterPro"/>
</dbReference>
<protein>
    <submittedName>
        <fullName evidence="4">RNA polymerase sigma factor SigJ</fullName>
    </submittedName>
</protein>
<dbReference type="Pfam" id="PF08281">
    <property type="entry name" value="Sigma70_r4_2"/>
    <property type="match status" value="1"/>
</dbReference>
<dbReference type="PANTHER" id="PTHR30173:SF36">
    <property type="entry name" value="ECF RNA POLYMERASE SIGMA FACTOR SIGJ"/>
    <property type="match status" value="1"/>
</dbReference>
<dbReference type="NCBIfam" id="TIGR02937">
    <property type="entry name" value="sigma70-ECF"/>
    <property type="match status" value="1"/>
</dbReference>
<evidence type="ECO:0000256" key="1">
    <source>
        <dbReference type="ARBA" id="ARBA00011344"/>
    </source>
</evidence>
<evidence type="ECO:0000259" key="2">
    <source>
        <dbReference type="Pfam" id="PF04542"/>
    </source>
</evidence>
<dbReference type="InterPro" id="IPR013325">
    <property type="entry name" value="RNA_pol_sigma_r2"/>
</dbReference>
<comment type="subunit">
    <text evidence="1">Interacts transiently with the RNA polymerase catalytic core formed by RpoA, RpoB, RpoC and RpoZ (2 alpha, 1 beta, 1 beta' and 1 omega subunit) to form the RNA polymerase holoenzyme that can initiate transcription.</text>
</comment>
<comment type="caution">
    <text evidence="4">The sequence shown here is derived from an EMBL/GenBank/DDBJ whole genome shotgun (WGS) entry which is preliminary data.</text>
</comment>
<dbReference type="InterPro" id="IPR052704">
    <property type="entry name" value="ECF_Sigma-70_Domain"/>
</dbReference>
<dbReference type="GO" id="GO:0006352">
    <property type="term" value="P:DNA-templated transcription initiation"/>
    <property type="evidence" value="ECO:0007669"/>
    <property type="project" value="InterPro"/>
</dbReference>
<keyword evidence="5" id="KW-1185">Reference proteome</keyword>
<dbReference type="RefSeq" id="WP_188697787.1">
    <property type="nucleotide sequence ID" value="NZ_BMIR01000024.1"/>
</dbReference>
<dbReference type="Pfam" id="PF04542">
    <property type="entry name" value="Sigma70_r2"/>
    <property type="match status" value="1"/>
</dbReference>
<feature type="domain" description="RNA polymerase sigma factor 70 region 4 type 2" evidence="3">
    <location>
        <begin position="107"/>
        <end position="157"/>
    </location>
</feature>
<gene>
    <name evidence="4" type="primary">rpoE</name>
    <name evidence="4" type="ORF">GCM10011391_35680</name>
</gene>
<reference evidence="4" key="2">
    <citation type="submission" date="2020-09" db="EMBL/GenBank/DDBJ databases">
        <authorList>
            <person name="Sun Q."/>
            <person name="Zhou Y."/>
        </authorList>
    </citation>
    <scope>NUCLEOTIDE SEQUENCE</scope>
    <source>
        <strain evidence="4">CGMCC 1.15371</strain>
    </source>
</reference>
<dbReference type="SUPFAM" id="SSF88659">
    <property type="entry name" value="Sigma3 and sigma4 domains of RNA polymerase sigma factors"/>
    <property type="match status" value="1"/>
</dbReference>
<dbReference type="InterPro" id="IPR032710">
    <property type="entry name" value="NTF2-like_dom_sf"/>
</dbReference>
<dbReference type="EMBL" id="BMIR01000024">
    <property type="protein sequence ID" value="GGE53659.1"/>
    <property type="molecule type" value="Genomic_DNA"/>
</dbReference>
<dbReference type="InterPro" id="IPR014284">
    <property type="entry name" value="RNA_pol_sigma-70_dom"/>
</dbReference>
<dbReference type="InterPro" id="IPR007627">
    <property type="entry name" value="RNA_pol_sigma70_r2"/>
</dbReference>
<organism evidence="4 5">
    <name type="scientific">Pullulanibacillus camelliae</name>
    <dbReference type="NCBI Taxonomy" id="1707096"/>
    <lineage>
        <taxon>Bacteria</taxon>
        <taxon>Bacillati</taxon>
        <taxon>Bacillota</taxon>
        <taxon>Bacilli</taxon>
        <taxon>Bacillales</taxon>
        <taxon>Sporolactobacillaceae</taxon>
        <taxon>Pullulanibacillus</taxon>
    </lineage>
</organism>
<dbReference type="GO" id="GO:0016987">
    <property type="term" value="F:sigma factor activity"/>
    <property type="evidence" value="ECO:0007669"/>
    <property type="project" value="InterPro"/>
</dbReference>
<proteinExistence type="predicted"/>
<dbReference type="AlphaFoldDB" id="A0A8J2YN21"/>
<dbReference type="Gene3D" id="1.10.1740.10">
    <property type="match status" value="1"/>
</dbReference>
<evidence type="ECO:0000313" key="5">
    <source>
        <dbReference type="Proteomes" id="UP000628775"/>
    </source>
</evidence>
<dbReference type="SUPFAM" id="SSF54427">
    <property type="entry name" value="NTF2-like"/>
    <property type="match status" value="1"/>
</dbReference>